<comment type="caution">
    <text evidence="1">The sequence shown here is derived from an EMBL/GenBank/DDBJ whole genome shotgun (WGS) entry which is preliminary data.</text>
</comment>
<dbReference type="RefSeq" id="WP_274714152.1">
    <property type="nucleotide sequence ID" value="NZ_JAILSO010000366.1"/>
</dbReference>
<reference evidence="1" key="2">
    <citation type="journal article" date="2022" name="J. Evol. Biol.">
        <title>Pre- and post-association barriers to host switching in sympatric mutualists.</title>
        <authorList>
            <person name="Dinges Z.M."/>
            <person name="Phillips R.K."/>
            <person name="Lively C.M."/>
            <person name="Bashey F."/>
        </authorList>
    </citation>
    <scope>NUCLEOTIDE SEQUENCE</scope>
    <source>
        <strain evidence="1">MC_266_E_2016</strain>
    </source>
</reference>
<organism evidence="1 2">
    <name type="scientific">Xenorhabdus bovienii</name>
    <name type="common">Xenorhabdus nematophila subsp. bovienii</name>
    <dbReference type="NCBI Taxonomy" id="40576"/>
    <lineage>
        <taxon>Bacteria</taxon>
        <taxon>Pseudomonadati</taxon>
        <taxon>Pseudomonadota</taxon>
        <taxon>Gammaproteobacteria</taxon>
        <taxon>Enterobacterales</taxon>
        <taxon>Morganellaceae</taxon>
        <taxon>Xenorhabdus</taxon>
    </lineage>
</organism>
<dbReference type="AlphaFoldDB" id="A0AAJ1N836"/>
<dbReference type="Proteomes" id="UP001222434">
    <property type="component" value="Unassembled WGS sequence"/>
</dbReference>
<proteinExistence type="predicted"/>
<evidence type="ECO:0000313" key="2">
    <source>
        <dbReference type="Proteomes" id="UP001222434"/>
    </source>
</evidence>
<feature type="non-terminal residue" evidence="1">
    <location>
        <position position="1"/>
    </location>
</feature>
<dbReference type="EMBL" id="JAILSO010000366">
    <property type="protein sequence ID" value="MDE1480836.1"/>
    <property type="molecule type" value="Genomic_DNA"/>
</dbReference>
<evidence type="ECO:0000313" key="1">
    <source>
        <dbReference type="EMBL" id="MDE1480836.1"/>
    </source>
</evidence>
<sequence length="67" mass="7900">YQTSKNAYALARDATDLIKCAEYLCRKDDIHENVRHLHSCIYATMKKIRKLSRLLETYEVNEVTNTH</sequence>
<accession>A0AAJ1N836</accession>
<gene>
    <name evidence="1" type="ORF">KKJ01_22410</name>
</gene>
<reference evidence="1" key="1">
    <citation type="submission" date="2021-08" db="EMBL/GenBank/DDBJ databases">
        <authorList>
            <person name="Papudeshi B."/>
            <person name="Bashey-Visser F."/>
        </authorList>
    </citation>
    <scope>NUCLEOTIDE SEQUENCE</scope>
    <source>
        <strain evidence="1">MC_266_E_2016</strain>
    </source>
</reference>
<name>A0AAJ1N836_XENBV</name>
<protein>
    <submittedName>
        <fullName evidence="1">Uncharacterized protein</fullName>
    </submittedName>
</protein>